<feature type="compositionally biased region" description="Low complexity" evidence="1">
    <location>
        <begin position="86"/>
        <end position="111"/>
    </location>
</feature>
<dbReference type="AlphaFoldDB" id="A0A1J3E3I5"/>
<feature type="compositionally biased region" description="Pro residues" evidence="1">
    <location>
        <begin position="118"/>
        <end position="127"/>
    </location>
</feature>
<dbReference type="EMBL" id="GEVI01005605">
    <property type="protein sequence ID" value="JAU26715.1"/>
    <property type="molecule type" value="Transcribed_RNA"/>
</dbReference>
<dbReference type="PANTHER" id="PTHR33210:SF18">
    <property type="entry name" value="PROTODERMAL FACTOR 1"/>
    <property type="match status" value="1"/>
</dbReference>
<dbReference type="PRINTS" id="PR01217">
    <property type="entry name" value="PRICHEXTENSN"/>
</dbReference>
<gene>
    <name evidence="3" type="ORF">GA_TR7354_c0_g1_i1_g.24057</name>
</gene>
<evidence type="ECO:0000256" key="2">
    <source>
        <dbReference type="SAM" id="SignalP"/>
    </source>
</evidence>
<feature type="signal peptide" evidence="2">
    <location>
        <begin position="1"/>
        <end position="23"/>
    </location>
</feature>
<accession>A0A1J3E3I5</accession>
<protein>
    <submittedName>
        <fullName evidence="3">Protodermal factor 1</fullName>
    </submittedName>
</protein>
<feature type="compositionally biased region" description="Pro residues" evidence="1">
    <location>
        <begin position="152"/>
        <end position="166"/>
    </location>
</feature>
<keyword evidence="2" id="KW-0732">Signal</keyword>
<feature type="chain" id="PRO_5009620619" evidence="2">
    <location>
        <begin position="24"/>
        <end position="320"/>
    </location>
</feature>
<dbReference type="PANTHER" id="PTHR33210">
    <property type="entry name" value="PROTODERMAL FACTOR 1"/>
    <property type="match status" value="1"/>
</dbReference>
<dbReference type="InterPro" id="IPR039923">
    <property type="entry name" value="Protodermal_1"/>
</dbReference>
<feature type="compositionally biased region" description="Pro residues" evidence="1">
    <location>
        <begin position="74"/>
        <end position="85"/>
    </location>
</feature>
<proteinExistence type="predicted"/>
<reference evidence="3" key="1">
    <citation type="submission" date="2016-07" db="EMBL/GenBank/DDBJ databases">
        <title>De novo transcriptome assembly of four accessions of the metal hyperaccumulator plant Noccaea caerulescens.</title>
        <authorList>
            <person name="Blande D."/>
            <person name="Halimaa P."/>
            <person name="Tervahauta A.I."/>
            <person name="Aarts M.G."/>
            <person name="Karenlampi S.O."/>
        </authorList>
    </citation>
    <scope>NUCLEOTIDE SEQUENCE</scope>
</reference>
<feature type="region of interest" description="Disordered" evidence="1">
    <location>
        <begin position="33"/>
        <end position="166"/>
    </location>
</feature>
<organism evidence="3">
    <name type="scientific">Noccaea caerulescens</name>
    <name type="common">Alpine penny-cress</name>
    <name type="synonym">Thlaspi caerulescens</name>
    <dbReference type="NCBI Taxonomy" id="107243"/>
    <lineage>
        <taxon>Eukaryota</taxon>
        <taxon>Viridiplantae</taxon>
        <taxon>Streptophyta</taxon>
        <taxon>Embryophyta</taxon>
        <taxon>Tracheophyta</taxon>
        <taxon>Spermatophyta</taxon>
        <taxon>Magnoliopsida</taxon>
        <taxon>eudicotyledons</taxon>
        <taxon>Gunneridae</taxon>
        <taxon>Pentapetalae</taxon>
        <taxon>rosids</taxon>
        <taxon>malvids</taxon>
        <taxon>Brassicales</taxon>
        <taxon>Brassicaceae</taxon>
        <taxon>Coluteocarpeae</taxon>
        <taxon>Noccaea</taxon>
    </lineage>
</organism>
<evidence type="ECO:0000256" key="1">
    <source>
        <dbReference type="SAM" id="MobiDB-lite"/>
    </source>
</evidence>
<name>A0A1J3E3I5_NOCCA</name>
<feature type="compositionally biased region" description="Low complexity" evidence="1">
    <location>
        <begin position="35"/>
        <end position="68"/>
    </location>
</feature>
<sequence>MGGMKSLTIWALFAALFSQQLFASVASISFEDQKTYYSPPDPSTGTPPSHGGSYTPTPSTPSHTPPSSNCGSPPYDPSPSPPSHTPTPSHHTPTPSHHTPTPKTPSHSTPPCNCGTPPHDPPTPSHPSTPSRPSTPSHPTPSNPPSGGYYSSPPPSTPVVVTPPTPIVDPGTPIIGGSPPTPIYIDPGTPGTPFVPAPFPPITGTCDYWRNHPTLIWGLLGWWGTVGGAFGTVSSPSSIPGFDPHMNLLQALSNSRTDAIGALYREGTASWLNSMVNNRFPFTTPQVRDHFVAGLSSTKAATKQAHTFKLANEGRLKPRV</sequence>
<evidence type="ECO:0000313" key="3">
    <source>
        <dbReference type="EMBL" id="JAU26715.1"/>
    </source>
</evidence>